<name>A0AAQ3KHZ8_9LILI</name>
<dbReference type="PANTHER" id="PTHR45959">
    <property type="entry name" value="BHLH TRANSCRIPTION FACTOR"/>
    <property type="match status" value="1"/>
</dbReference>
<dbReference type="Gene3D" id="4.10.280.10">
    <property type="entry name" value="Helix-loop-helix DNA-binding domain"/>
    <property type="match status" value="1"/>
</dbReference>
<evidence type="ECO:0000313" key="9">
    <source>
        <dbReference type="Proteomes" id="UP001327560"/>
    </source>
</evidence>
<dbReference type="SUPFAM" id="SSF47459">
    <property type="entry name" value="HLH, helix-loop-helix DNA-binding domain"/>
    <property type="match status" value="1"/>
</dbReference>
<dbReference type="Proteomes" id="UP001327560">
    <property type="component" value="Chromosome 5"/>
</dbReference>
<organism evidence="8 9">
    <name type="scientific">Canna indica</name>
    <name type="common">Indian-shot</name>
    <dbReference type="NCBI Taxonomy" id="4628"/>
    <lineage>
        <taxon>Eukaryota</taxon>
        <taxon>Viridiplantae</taxon>
        <taxon>Streptophyta</taxon>
        <taxon>Embryophyta</taxon>
        <taxon>Tracheophyta</taxon>
        <taxon>Spermatophyta</taxon>
        <taxon>Magnoliopsida</taxon>
        <taxon>Liliopsida</taxon>
        <taxon>Zingiberales</taxon>
        <taxon>Cannaceae</taxon>
        <taxon>Canna</taxon>
    </lineage>
</organism>
<dbReference type="AlphaFoldDB" id="A0AAQ3KHZ8"/>
<dbReference type="EMBL" id="CP136894">
    <property type="protein sequence ID" value="WOL07850.1"/>
    <property type="molecule type" value="Genomic_DNA"/>
</dbReference>
<reference evidence="8 9" key="1">
    <citation type="submission" date="2023-10" db="EMBL/GenBank/DDBJ databases">
        <title>Chromosome-scale genome assembly provides insights into flower coloration mechanisms of Canna indica.</title>
        <authorList>
            <person name="Li C."/>
        </authorList>
    </citation>
    <scope>NUCLEOTIDE SEQUENCE [LARGE SCALE GENOMIC DNA]</scope>
    <source>
        <tissue evidence="8">Flower</tissue>
    </source>
</reference>
<dbReference type="Pfam" id="PF22754">
    <property type="entry name" value="bHLH-TF_ACT-like_plant"/>
    <property type="match status" value="1"/>
</dbReference>
<evidence type="ECO:0000256" key="4">
    <source>
        <dbReference type="ARBA" id="ARBA00023163"/>
    </source>
</evidence>
<keyword evidence="9" id="KW-1185">Reference proteome</keyword>
<dbReference type="SMART" id="SM00353">
    <property type="entry name" value="HLH"/>
    <property type="match status" value="1"/>
</dbReference>
<dbReference type="InterPro" id="IPR054502">
    <property type="entry name" value="bHLH-TF_ACT-like_plant"/>
</dbReference>
<evidence type="ECO:0000256" key="3">
    <source>
        <dbReference type="ARBA" id="ARBA00023015"/>
    </source>
</evidence>
<keyword evidence="5" id="KW-0539">Nucleus</keyword>
<feature type="compositionally biased region" description="Low complexity" evidence="6">
    <location>
        <begin position="122"/>
        <end position="133"/>
    </location>
</feature>
<dbReference type="PROSITE" id="PS50888">
    <property type="entry name" value="BHLH"/>
    <property type="match status" value="1"/>
</dbReference>
<dbReference type="Pfam" id="PF00010">
    <property type="entry name" value="HLH"/>
    <property type="match status" value="1"/>
</dbReference>
<dbReference type="InterPro" id="IPR036638">
    <property type="entry name" value="HLH_DNA-bd_sf"/>
</dbReference>
<protein>
    <submittedName>
        <fullName evidence="8">Transcription factor bHLH18-like</fullName>
    </submittedName>
</protein>
<comment type="subcellular location">
    <subcellularLocation>
        <location evidence="1">Nucleus</location>
    </subcellularLocation>
</comment>
<keyword evidence="3" id="KW-0805">Transcription regulation</keyword>
<sequence length="338" mass="37712">MVWASSSVGNQLVEKEENTVHGIVKDLFVCRKKKKKKKMEAPWNNWFSDTDQMNDSSNLLHQWEISPVTAPATARGFAKSLSSECHTSHPFHFASGSSRTSRAQEIITWNFLTNAKIDQNSSSLLLPNNPNLPTLKPKEETRVSNSREQKQPTLSQAQEHIIAERIRREKLNQKFIALSSIIPDLKKADKASVLGDAVRYVKELQAKLKSLEDQNTERTVESVVLIKKSNLAGEDDDGSSSSSNGKHGQPSQKAFPEIEAKVSGKTVLVRIHCENRKGVLVKILSEIESLNLIITSTNVMPFLGHSINITVTAQAKPLSSLIFFLLACDKYTRGFIDY</sequence>
<dbReference type="GO" id="GO:0046983">
    <property type="term" value="F:protein dimerization activity"/>
    <property type="evidence" value="ECO:0007669"/>
    <property type="project" value="InterPro"/>
</dbReference>
<evidence type="ECO:0000313" key="8">
    <source>
        <dbReference type="EMBL" id="WOL07850.1"/>
    </source>
</evidence>
<evidence type="ECO:0000256" key="6">
    <source>
        <dbReference type="SAM" id="MobiDB-lite"/>
    </source>
</evidence>
<evidence type="ECO:0000256" key="5">
    <source>
        <dbReference type="ARBA" id="ARBA00023242"/>
    </source>
</evidence>
<dbReference type="PANTHER" id="PTHR45959:SF2">
    <property type="entry name" value="BHLH TRANSCRIPTION FACTOR"/>
    <property type="match status" value="1"/>
</dbReference>
<feature type="domain" description="BHLH" evidence="7">
    <location>
        <begin position="155"/>
        <end position="204"/>
    </location>
</feature>
<dbReference type="InterPro" id="IPR011598">
    <property type="entry name" value="bHLH_dom"/>
</dbReference>
<proteinExistence type="inferred from homology"/>
<dbReference type="InterPro" id="IPR052610">
    <property type="entry name" value="bHLH_transcription_regulator"/>
</dbReference>
<dbReference type="GO" id="GO:0005634">
    <property type="term" value="C:nucleus"/>
    <property type="evidence" value="ECO:0007669"/>
    <property type="project" value="UniProtKB-SubCell"/>
</dbReference>
<gene>
    <name evidence="8" type="ORF">Cni_G16599</name>
</gene>
<feature type="region of interest" description="Disordered" evidence="6">
    <location>
        <begin position="232"/>
        <end position="255"/>
    </location>
</feature>
<evidence type="ECO:0000256" key="2">
    <source>
        <dbReference type="ARBA" id="ARBA00005510"/>
    </source>
</evidence>
<comment type="similarity">
    <text evidence="2">Belongs to the bHLH protein family.</text>
</comment>
<evidence type="ECO:0000259" key="7">
    <source>
        <dbReference type="PROSITE" id="PS50888"/>
    </source>
</evidence>
<feature type="region of interest" description="Disordered" evidence="6">
    <location>
        <begin position="122"/>
        <end position="156"/>
    </location>
</feature>
<feature type="compositionally biased region" description="Basic and acidic residues" evidence="6">
    <location>
        <begin position="136"/>
        <end position="150"/>
    </location>
</feature>
<evidence type="ECO:0000256" key="1">
    <source>
        <dbReference type="ARBA" id="ARBA00004123"/>
    </source>
</evidence>
<accession>A0AAQ3KHZ8</accession>
<keyword evidence="4" id="KW-0804">Transcription</keyword>